<dbReference type="Pfam" id="PF12728">
    <property type="entry name" value="HTH_17"/>
    <property type="match status" value="1"/>
</dbReference>
<proteinExistence type="predicted"/>
<dbReference type="EMBL" id="LAZR01000732">
    <property type="protein sequence ID" value="KKN59287.1"/>
    <property type="molecule type" value="Genomic_DNA"/>
</dbReference>
<sequence length="67" mass="7873">MKEKLLTTQQAAEFLSVNVYQVREYIKNGKLLAHRLGNGTGKRGSRRPWRIWDFDLKIFINHSSNIK</sequence>
<dbReference type="InterPro" id="IPR041657">
    <property type="entry name" value="HTH_17"/>
</dbReference>
<organism evidence="2">
    <name type="scientific">marine sediment metagenome</name>
    <dbReference type="NCBI Taxonomy" id="412755"/>
    <lineage>
        <taxon>unclassified sequences</taxon>
        <taxon>metagenomes</taxon>
        <taxon>ecological metagenomes</taxon>
    </lineage>
</organism>
<accession>A0A0F9SAL3</accession>
<comment type="caution">
    <text evidence="2">The sequence shown here is derived from an EMBL/GenBank/DDBJ whole genome shotgun (WGS) entry which is preliminary data.</text>
</comment>
<evidence type="ECO:0000259" key="1">
    <source>
        <dbReference type="Pfam" id="PF12728"/>
    </source>
</evidence>
<dbReference type="SUPFAM" id="SSF46955">
    <property type="entry name" value="Putative DNA-binding domain"/>
    <property type="match status" value="1"/>
</dbReference>
<reference evidence="2" key="1">
    <citation type="journal article" date="2015" name="Nature">
        <title>Complex archaea that bridge the gap between prokaryotes and eukaryotes.</title>
        <authorList>
            <person name="Spang A."/>
            <person name="Saw J.H."/>
            <person name="Jorgensen S.L."/>
            <person name="Zaremba-Niedzwiedzka K."/>
            <person name="Martijn J."/>
            <person name="Lind A.E."/>
            <person name="van Eijk R."/>
            <person name="Schleper C."/>
            <person name="Guy L."/>
            <person name="Ettema T.J."/>
        </authorList>
    </citation>
    <scope>NUCLEOTIDE SEQUENCE</scope>
</reference>
<name>A0A0F9SAL3_9ZZZZ</name>
<protein>
    <recommendedName>
        <fullName evidence="1">Helix-turn-helix domain-containing protein</fullName>
    </recommendedName>
</protein>
<feature type="domain" description="Helix-turn-helix" evidence="1">
    <location>
        <begin position="5"/>
        <end position="51"/>
    </location>
</feature>
<gene>
    <name evidence="2" type="ORF">LCGC14_0543860</name>
</gene>
<dbReference type="AlphaFoldDB" id="A0A0F9SAL3"/>
<dbReference type="InterPro" id="IPR009061">
    <property type="entry name" value="DNA-bd_dom_put_sf"/>
</dbReference>
<evidence type="ECO:0000313" key="2">
    <source>
        <dbReference type="EMBL" id="KKN59287.1"/>
    </source>
</evidence>